<dbReference type="AlphaFoldDB" id="A0AA86UP85"/>
<evidence type="ECO:0000313" key="3">
    <source>
        <dbReference type="Proteomes" id="UP001642409"/>
    </source>
</evidence>
<evidence type="ECO:0000313" key="1">
    <source>
        <dbReference type="EMBL" id="CAI9958976.1"/>
    </source>
</evidence>
<organism evidence="1">
    <name type="scientific">Hexamita inflata</name>
    <dbReference type="NCBI Taxonomy" id="28002"/>
    <lineage>
        <taxon>Eukaryota</taxon>
        <taxon>Metamonada</taxon>
        <taxon>Diplomonadida</taxon>
        <taxon>Hexamitidae</taxon>
        <taxon>Hexamitinae</taxon>
        <taxon>Hexamita</taxon>
    </lineage>
</organism>
<evidence type="ECO:0000313" key="2">
    <source>
        <dbReference type="EMBL" id="CAL6086378.1"/>
    </source>
</evidence>
<reference evidence="1" key="1">
    <citation type="submission" date="2023-06" db="EMBL/GenBank/DDBJ databases">
        <authorList>
            <person name="Kurt Z."/>
        </authorList>
    </citation>
    <scope>NUCLEOTIDE SEQUENCE</scope>
</reference>
<reference evidence="2 3" key="2">
    <citation type="submission" date="2024-07" db="EMBL/GenBank/DDBJ databases">
        <authorList>
            <person name="Akdeniz Z."/>
        </authorList>
    </citation>
    <scope>NUCLEOTIDE SEQUENCE [LARGE SCALE GENOMIC DNA]</scope>
</reference>
<proteinExistence type="predicted"/>
<dbReference type="EMBL" id="CAXDID020000392">
    <property type="protein sequence ID" value="CAL6086378.1"/>
    <property type="molecule type" value="Genomic_DNA"/>
</dbReference>
<comment type="caution">
    <text evidence="1">The sequence shown here is derived from an EMBL/GenBank/DDBJ whole genome shotgun (WGS) entry which is preliminary data.</text>
</comment>
<protein>
    <submittedName>
        <fullName evidence="2">Hypothetical_protein</fullName>
    </submittedName>
</protein>
<keyword evidence="3" id="KW-1185">Reference proteome</keyword>
<sequence>MYQKSEPIYIFKILFLQKSLISTIFWILNHTLHDLVIGIIQNGGQLEPFRCVFKLQSGQEFDMGMTVEQANVMNRYLYFLLPYHRRRQNMVTKITNPAYFQ</sequence>
<dbReference type="Proteomes" id="UP001642409">
    <property type="component" value="Unassembled WGS sequence"/>
</dbReference>
<name>A0AA86UP85_9EUKA</name>
<dbReference type="EMBL" id="CATOUU010000911">
    <property type="protein sequence ID" value="CAI9958976.1"/>
    <property type="molecule type" value="Genomic_DNA"/>
</dbReference>
<accession>A0AA86UP85</accession>
<gene>
    <name evidence="1" type="ORF">HINF_LOCUS46621</name>
    <name evidence="2" type="ORF">HINF_LOCUS63135</name>
</gene>